<evidence type="ECO:0000313" key="4">
    <source>
        <dbReference type="Proteomes" id="UP000235786"/>
    </source>
</evidence>
<dbReference type="Proteomes" id="UP000235786">
    <property type="component" value="Unassembled WGS sequence"/>
</dbReference>
<protein>
    <submittedName>
        <fullName evidence="3">S-adenosyl-L-methionine-dependent methyltransferase</fullName>
    </submittedName>
</protein>
<sequence length="497" mass="56267">MPRLPHSLLQLASKKSPLLPLVLRGTRDLPSAINELRWLTEHVTATNPPCPRFARKRLLYLCKRRSRAEPLQYILGSQPFGELDIKCRPGVLIPRPETEAYTSHLAKLLINGELDEQFSLSSEEPVPPFPKAEWRGRSVEGKLRILDVCSGSGCISLLLHSLLSKSGRFPHIKTVGLDISPKAIALANENLFLAIQNKHIPSLHFQSQDVQLARALHPSSSPPAHLRGHKLLKFLASQKRKTEEKTQKLQLSGSNQPIHFAQHNIFSSLPKWAGDVDIIISNPPYISCSAFYTSTSRSVRKYEPRLALVPDRNDYGVDASNRISRFISRDGEESDIFYKRLLWLYKRGEASVLVMEVGGQEQALRVVGLALKKKQVAGRNRVEIWRDEPGVEAQDGEEQFVSVEGRVVPVRGAGKMRSVVLFRVSEMVDRKKEGVGEKKAKNGKGKVWNKELECWEEKNKESCWDVKRRKDQEKRRSRRQKKKARRRGEGIVGNASQ</sequence>
<keyword evidence="3" id="KW-0808">Transferase</keyword>
<evidence type="ECO:0000313" key="3">
    <source>
        <dbReference type="EMBL" id="PMD42952.1"/>
    </source>
</evidence>
<dbReference type="InterPro" id="IPR029063">
    <property type="entry name" value="SAM-dependent_MTases_sf"/>
</dbReference>
<dbReference type="PANTHER" id="PTHR18895:SF74">
    <property type="entry name" value="MTRF1L RELEASE FACTOR GLUTAMINE METHYLTRANSFERASE"/>
    <property type="match status" value="1"/>
</dbReference>
<organism evidence="3 4">
    <name type="scientific">Hyaloscypha variabilis (strain UAMH 11265 / GT02V1 / F)</name>
    <name type="common">Meliniomyces variabilis</name>
    <dbReference type="NCBI Taxonomy" id="1149755"/>
    <lineage>
        <taxon>Eukaryota</taxon>
        <taxon>Fungi</taxon>
        <taxon>Dikarya</taxon>
        <taxon>Ascomycota</taxon>
        <taxon>Pezizomycotina</taxon>
        <taxon>Leotiomycetes</taxon>
        <taxon>Helotiales</taxon>
        <taxon>Hyaloscyphaceae</taxon>
        <taxon>Hyaloscypha</taxon>
        <taxon>Hyaloscypha variabilis</taxon>
    </lineage>
</organism>
<dbReference type="GO" id="GO:0008168">
    <property type="term" value="F:methyltransferase activity"/>
    <property type="evidence" value="ECO:0007669"/>
    <property type="project" value="UniProtKB-KW"/>
</dbReference>
<dbReference type="InterPro" id="IPR002052">
    <property type="entry name" value="DNA_methylase_N6_adenine_CS"/>
</dbReference>
<keyword evidence="4" id="KW-1185">Reference proteome</keyword>
<feature type="region of interest" description="Disordered" evidence="1">
    <location>
        <begin position="465"/>
        <end position="497"/>
    </location>
</feature>
<dbReference type="Pfam" id="PF07669">
    <property type="entry name" value="Eco57I"/>
    <property type="match status" value="1"/>
</dbReference>
<dbReference type="PROSITE" id="PS00092">
    <property type="entry name" value="N6_MTASE"/>
    <property type="match status" value="1"/>
</dbReference>
<dbReference type="GO" id="GO:0032259">
    <property type="term" value="P:methylation"/>
    <property type="evidence" value="ECO:0007669"/>
    <property type="project" value="UniProtKB-KW"/>
</dbReference>
<evidence type="ECO:0000259" key="2">
    <source>
        <dbReference type="Pfam" id="PF07669"/>
    </source>
</evidence>
<accession>A0A2J6RWS3</accession>
<feature type="compositionally biased region" description="Basic and acidic residues" evidence="1">
    <location>
        <begin position="465"/>
        <end position="474"/>
    </location>
</feature>
<keyword evidence="3" id="KW-0489">Methyltransferase</keyword>
<feature type="compositionally biased region" description="Basic residues" evidence="1">
    <location>
        <begin position="475"/>
        <end position="486"/>
    </location>
</feature>
<dbReference type="Gene3D" id="3.40.50.150">
    <property type="entry name" value="Vaccinia Virus protein VP39"/>
    <property type="match status" value="1"/>
</dbReference>
<dbReference type="PANTHER" id="PTHR18895">
    <property type="entry name" value="HEMK METHYLTRANSFERASE"/>
    <property type="match status" value="1"/>
</dbReference>
<dbReference type="EMBL" id="KZ613942">
    <property type="protein sequence ID" value="PMD42952.1"/>
    <property type="molecule type" value="Genomic_DNA"/>
</dbReference>
<dbReference type="STRING" id="1149755.A0A2J6RWS3"/>
<gene>
    <name evidence="3" type="ORF">L207DRAFT_454736</name>
</gene>
<dbReference type="SUPFAM" id="SSF53335">
    <property type="entry name" value="S-adenosyl-L-methionine-dependent methyltransferases"/>
    <property type="match status" value="1"/>
</dbReference>
<dbReference type="InterPro" id="IPR011639">
    <property type="entry name" value="MethylTrfase_TaqI-like_dom"/>
</dbReference>
<reference evidence="3 4" key="1">
    <citation type="submission" date="2016-04" db="EMBL/GenBank/DDBJ databases">
        <title>A degradative enzymes factory behind the ericoid mycorrhizal symbiosis.</title>
        <authorList>
            <consortium name="DOE Joint Genome Institute"/>
            <person name="Martino E."/>
            <person name="Morin E."/>
            <person name="Grelet G."/>
            <person name="Kuo A."/>
            <person name="Kohler A."/>
            <person name="Daghino S."/>
            <person name="Barry K."/>
            <person name="Choi C."/>
            <person name="Cichocki N."/>
            <person name="Clum A."/>
            <person name="Copeland A."/>
            <person name="Hainaut M."/>
            <person name="Haridas S."/>
            <person name="Labutti K."/>
            <person name="Lindquist E."/>
            <person name="Lipzen A."/>
            <person name="Khouja H.-R."/>
            <person name="Murat C."/>
            <person name="Ohm R."/>
            <person name="Olson A."/>
            <person name="Spatafora J."/>
            <person name="Veneault-Fourrey C."/>
            <person name="Henrissat B."/>
            <person name="Grigoriev I."/>
            <person name="Martin F."/>
            <person name="Perotto S."/>
        </authorList>
    </citation>
    <scope>NUCLEOTIDE SEQUENCE [LARGE SCALE GENOMIC DNA]</scope>
    <source>
        <strain evidence="3 4">F</strain>
    </source>
</reference>
<evidence type="ECO:0000256" key="1">
    <source>
        <dbReference type="SAM" id="MobiDB-lite"/>
    </source>
</evidence>
<feature type="domain" description="Type II methyltransferase M.TaqI-like" evidence="2">
    <location>
        <begin position="175"/>
        <end position="289"/>
    </location>
</feature>
<dbReference type="Gene3D" id="1.10.8.10">
    <property type="entry name" value="DNA helicase RuvA subunit, C-terminal domain"/>
    <property type="match status" value="1"/>
</dbReference>
<dbReference type="GO" id="GO:0003676">
    <property type="term" value="F:nucleic acid binding"/>
    <property type="evidence" value="ECO:0007669"/>
    <property type="project" value="InterPro"/>
</dbReference>
<dbReference type="GO" id="GO:0005739">
    <property type="term" value="C:mitochondrion"/>
    <property type="evidence" value="ECO:0007669"/>
    <property type="project" value="TreeGrafter"/>
</dbReference>
<dbReference type="GO" id="GO:0006304">
    <property type="term" value="P:DNA modification"/>
    <property type="evidence" value="ECO:0007669"/>
    <property type="project" value="InterPro"/>
</dbReference>
<dbReference type="AlphaFoldDB" id="A0A2J6RWS3"/>
<dbReference type="InterPro" id="IPR050320">
    <property type="entry name" value="N5-glutamine_MTase"/>
</dbReference>
<dbReference type="OrthoDB" id="269872at2759"/>
<name>A0A2J6RWS3_HYAVF</name>
<proteinExistence type="predicted"/>